<sequence>MILILDGTLESFGRVFYALFGLYIWEWAMFLDADWRYVKNIRRSPLSPMLLSFLNRYCLLAVLISVLISLHLNATSGVNCRSLYLSVNASDHPNLNVSISADLHFNLKVFGDIALELANIGFTVRIASLWRHSRLAPHLIAFFITCLGTQGWLLWGVYRFPAYIDSAWPPDSAPGCSITRADNTFSNIGHIFNAGYSLVLLAFVTWDYARPSGRHDVLRPRPRQSTASLKDLCWFGVAFLASCTNAVFVWVHPNPGMATVAALLSTTAISIASSRVLRLRECAAQAPALPVTTTTTTTQHISTDAHSPSMRPRLGFRGRWKLVLGRPRAHDVPAGSSFQRLYSAPASQTGSYLHASASASASASMQAANSNSTRPSSIILPSLIAPSSTYSPNRASYDPSTHLDSASESSARGDRYDLDAQLGATQRRSL</sequence>
<keyword evidence="2" id="KW-1185">Reference proteome</keyword>
<protein>
    <submittedName>
        <fullName evidence="1">Uncharacterized protein</fullName>
    </submittedName>
</protein>
<comment type="caution">
    <text evidence="1">The sequence shown here is derived from an EMBL/GenBank/DDBJ whole genome shotgun (WGS) entry which is preliminary data.</text>
</comment>
<dbReference type="Proteomes" id="UP000824881">
    <property type="component" value="Unassembled WGS sequence"/>
</dbReference>
<name>A0ACB7IJU4_PLECO</name>
<organism evidence="1 2">
    <name type="scientific">Pleurotus cornucopiae</name>
    <name type="common">Cornucopia mushroom</name>
    <dbReference type="NCBI Taxonomy" id="5321"/>
    <lineage>
        <taxon>Eukaryota</taxon>
        <taxon>Fungi</taxon>
        <taxon>Dikarya</taxon>
        <taxon>Basidiomycota</taxon>
        <taxon>Agaricomycotina</taxon>
        <taxon>Agaricomycetes</taxon>
        <taxon>Agaricomycetidae</taxon>
        <taxon>Agaricales</taxon>
        <taxon>Pleurotineae</taxon>
        <taxon>Pleurotaceae</taxon>
        <taxon>Pleurotus</taxon>
    </lineage>
</organism>
<dbReference type="EMBL" id="WQMT02000011">
    <property type="protein sequence ID" value="KAG9217878.1"/>
    <property type="molecule type" value="Genomic_DNA"/>
</dbReference>
<proteinExistence type="predicted"/>
<reference evidence="1 2" key="1">
    <citation type="journal article" date="2021" name="Appl. Environ. Microbiol.">
        <title>Genetic linkage and physical mapping for an oyster mushroom Pleurotus cornucopiae and QTL analysis for the trait cap color.</title>
        <authorList>
            <person name="Zhang Y."/>
            <person name="Gao W."/>
            <person name="Sonnenberg A."/>
            <person name="Chen Q."/>
            <person name="Zhang J."/>
            <person name="Huang C."/>
        </authorList>
    </citation>
    <scope>NUCLEOTIDE SEQUENCE [LARGE SCALE GENOMIC DNA]</scope>
    <source>
        <strain evidence="1">CCMSSC00406</strain>
    </source>
</reference>
<evidence type="ECO:0000313" key="1">
    <source>
        <dbReference type="EMBL" id="KAG9217878.1"/>
    </source>
</evidence>
<evidence type="ECO:0000313" key="2">
    <source>
        <dbReference type="Proteomes" id="UP000824881"/>
    </source>
</evidence>
<accession>A0ACB7IJU4</accession>
<gene>
    <name evidence="1" type="ORF">CCMSSC00406_0005248</name>
</gene>